<dbReference type="Proteomes" id="UP000046680">
    <property type="component" value="Unassembled WGS sequence"/>
</dbReference>
<dbReference type="EMBL" id="CGCX01002300">
    <property type="protein sequence ID" value="CFS10065.1"/>
    <property type="molecule type" value="Genomic_DNA"/>
</dbReference>
<organism evidence="1 2">
    <name type="scientific">Mycobacterium tuberculosis</name>
    <dbReference type="NCBI Taxonomy" id="1773"/>
    <lineage>
        <taxon>Bacteria</taxon>
        <taxon>Bacillati</taxon>
        <taxon>Actinomycetota</taxon>
        <taxon>Actinomycetes</taxon>
        <taxon>Mycobacteriales</taxon>
        <taxon>Mycobacteriaceae</taxon>
        <taxon>Mycobacterium</taxon>
        <taxon>Mycobacterium tuberculosis complex</taxon>
    </lineage>
</organism>
<reference evidence="1 2" key="1">
    <citation type="submission" date="2015-03" db="EMBL/GenBank/DDBJ databases">
        <authorList>
            <consortium name="Pathogen Informatics"/>
        </authorList>
    </citation>
    <scope>NUCLEOTIDE SEQUENCE [LARGE SCALE GENOMIC DNA]</scope>
    <source>
        <strain evidence="1 2">C09601061</strain>
    </source>
</reference>
<protein>
    <submittedName>
        <fullName evidence="1">Uncharacterized protein</fullName>
    </submittedName>
</protein>
<evidence type="ECO:0000313" key="1">
    <source>
        <dbReference type="EMBL" id="CFS10065.1"/>
    </source>
</evidence>
<dbReference type="AlphaFoldDB" id="A0A654U733"/>
<name>A0A654U733_MYCTX</name>
<sequence>MGMSRAMNARSVAIELPASGAVLGCLTCSLM</sequence>
<proteinExistence type="predicted"/>
<gene>
    <name evidence="1" type="ORF">ERS007657_04014</name>
</gene>
<accession>A0A654U733</accession>
<evidence type="ECO:0000313" key="2">
    <source>
        <dbReference type="Proteomes" id="UP000046680"/>
    </source>
</evidence>